<name>A0AAF0V7Z6_SOLVR</name>
<proteinExistence type="predicted"/>
<reference evidence="1" key="1">
    <citation type="submission" date="2023-08" db="EMBL/GenBank/DDBJ databases">
        <title>A de novo genome assembly of Solanum verrucosum Schlechtendal, a Mexican diploid species geographically isolated from the other diploid A-genome species in potato relatives.</title>
        <authorList>
            <person name="Hosaka K."/>
        </authorList>
    </citation>
    <scope>NUCLEOTIDE SEQUENCE</scope>
    <source>
        <tissue evidence="1">Young leaves</tissue>
    </source>
</reference>
<protein>
    <submittedName>
        <fullName evidence="1">Uncharacterized protein</fullName>
    </submittedName>
</protein>
<sequence>MVHAQHIEEENLKEKFREAKRAKIGDGNFSHARSDGHGRPMFQQRFSGQGSSNALRTFKKIGCLTLSFKGVMVVDFHCLGLLVLSVGGSTRVSVQPKQMVALIVVRVVTR</sequence>
<organism evidence="1 2">
    <name type="scientific">Solanum verrucosum</name>
    <dbReference type="NCBI Taxonomy" id="315347"/>
    <lineage>
        <taxon>Eukaryota</taxon>
        <taxon>Viridiplantae</taxon>
        <taxon>Streptophyta</taxon>
        <taxon>Embryophyta</taxon>
        <taxon>Tracheophyta</taxon>
        <taxon>Spermatophyta</taxon>
        <taxon>Magnoliopsida</taxon>
        <taxon>eudicotyledons</taxon>
        <taxon>Gunneridae</taxon>
        <taxon>Pentapetalae</taxon>
        <taxon>asterids</taxon>
        <taxon>lamiids</taxon>
        <taxon>Solanales</taxon>
        <taxon>Solanaceae</taxon>
        <taxon>Solanoideae</taxon>
        <taxon>Solaneae</taxon>
        <taxon>Solanum</taxon>
    </lineage>
</organism>
<dbReference type="EMBL" id="CP133623">
    <property type="protein sequence ID" value="WMV58316.1"/>
    <property type="molecule type" value="Genomic_DNA"/>
</dbReference>
<accession>A0AAF0V7Z6</accession>
<gene>
    <name evidence="1" type="ORF">MTR67_051701</name>
</gene>
<dbReference type="Proteomes" id="UP001234989">
    <property type="component" value="Chromosome 12"/>
</dbReference>
<evidence type="ECO:0000313" key="1">
    <source>
        <dbReference type="EMBL" id="WMV58316.1"/>
    </source>
</evidence>
<dbReference type="AlphaFoldDB" id="A0AAF0V7Z6"/>
<evidence type="ECO:0000313" key="2">
    <source>
        <dbReference type="Proteomes" id="UP001234989"/>
    </source>
</evidence>
<keyword evidence="2" id="KW-1185">Reference proteome</keyword>